<dbReference type="STRING" id="83449.BON30_24450"/>
<dbReference type="EMBL" id="MPIN01000006">
    <property type="protein sequence ID" value="OJH38291.1"/>
    <property type="molecule type" value="Genomic_DNA"/>
</dbReference>
<keyword evidence="2" id="KW-1185">Reference proteome</keyword>
<dbReference type="OrthoDB" id="5380903at2"/>
<protein>
    <submittedName>
        <fullName evidence="1">ACP synthase</fullName>
    </submittedName>
</protein>
<organism evidence="1 2">
    <name type="scientific">Cystobacter ferrugineus</name>
    <dbReference type="NCBI Taxonomy" id="83449"/>
    <lineage>
        <taxon>Bacteria</taxon>
        <taxon>Pseudomonadati</taxon>
        <taxon>Myxococcota</taxon>
        <taxon>Myxococcia</taxon>
        <taxon>Myxococcales</taxon>
        <taxon>Cystobacterineae</taxon>
        <taxon>Archangiaceae</taxon>
        <taxon>Cystobacter</taxon>
    </lineage>
</organism>
<comment type="caution">
    <text evidence="1">The sequence shown here is derived from an EMBL/GenBank/DDBJ whole genome shotgun (WGS) entry which is preliminary data.</text>
</comment>
<evidence type="ECO:0000313" key="1">
    <source>
        <dbReference type="EMBL" id="OJH38291.1"/>
    </source>
</evidence>
<name>A0A1L9B7R8_9BACT</name>
<reference evidence="2" key="1">
    <citation type="submission" date="2016-11" db="EMBL/GenBank/DDBJ databases">
        <authorList>
            <person name="Shukria A."/>
            <person name="Stevens D.C."/>
        </authorList>
    </citation>
    <scope>NUCLEOTIDE SEQUENCE [LARGE SCALE GENOMIC DNA]</scope>
    <source>
        <strain evidence="2">Cbfe23</strain>
    </source>
</reference>
<sequence>MSAHLAEWTLRRLRAGELPGGEAQQARSHVATCAECQRVLHGLEEEQARFEAQVPFERFAAGVEGALKQPKEPASQPRVNGLLVAVAALVLLAVTVRPLLEPESVNRLKGSGASATLRIGGEGPQRAVLPGDTETVLPHERVRIGYTAGPYPFILALSLDDTGEVSPLYATEDQRSLRVEPGAGRHWLPDSVSFTGTGNERVMVLLSNEPLELREVAERALRAWEEAGNQVSAMSPLELGGVEIDWVLHKP</sequence>
<evidence type="ECO:0000313" key="2">
    <source>
        <dbReference type="Proteomes" id="UP000182229"/>
    </source>
</evidence>
<dbReference type="AlphaFoldDB" id="A0A1L9B7R8"/>
<proteinExistence type="predicted"/>
<accession>A0A1L9B7R8</accession>
<reference evidence="1 2" key="2">
    <citation type="submission" date="2016-12" db="EMBL/GenBank/DDBJ databases">
        <title>Draft Genome Sequence of Cystobacter ferrugineus Strain Cbfe23.</title>
        <authorList>
            <person name="Akbar S."/>
            <person name="Dowd S.E."/>
            <person name="Stevens D.C."/>
        </authorList>
    </citation>
    <scope>NUCLEOTIDE SEQUENCE [LARGE SCALE GENOMIC DNA]</scope>
    <source>
        <strain evidence="1 2">Cbfe23</strain>
    </source>
</reference>
<dbReference type="Proteomes" id="UP000182229">
    <property type="component" value="Unassembled WGS sequence"/>
</dbReference>
<dbReference type="RefSeq" id="WP_071900797.1">
    <property type="nucleotide sequence ID" value="NZ_MPIN01000006.1"/>
</dbReference>
<gene>
    <name evidence="1" type="ORF">BON30_24450</name>
</gene>